<keyword evidence="2 5" id="KW-0812">Transmembrane</keyword>
<evidence type="ECO:0000256" key="1">
    <source>
        <dbReference type="ARBA" id="ARBA00004141"/>
    </source>
</evidence>
<evidence type="ECO:0000256" key="5">
    <source>
        <dbReference type="SAM" id="Phobius"/>
    </source>
</evidence>
<accession>A0A9X0CEC4</accession>
<evidence type="ECO:0000256" key="3">
    <source>
        <dbReference type="ARBA" id="ARBA00022989"/>
    </source>
</evidence>
<evidence type="ECO:0000256" key="4">
    <source>
        <dbReference type="ARBA" id="ARBA00023136"/>
    </source>
</evidence>
<dbReference type="EMBL" id="MU827828">
    <property type="protein sequence ID" value="KAJ7321428.1"/>
    <property type="molecule type" value="Genomic_DNA"/>
</dbReference>
<evidence type="ECO:0000256" key="2">
    <source>
        <dbReference type="ARBA" id="ARBA00022692"/>
    </source>
</evidence>
<dbReference type="GO" id="GO:0016020">
    <property type="term" value="C:membrane"/>
    <property type="evidence" value="ECO:0007669"/>
    <property type="project" value="UniProtKB-SubCell"/>
</dbReference>
<keyword evidence="4 5" id="KW-0472">Membrane</keyword>
<evidence type="ECO:0000259" key="6">
    <source>
        <dbReference type="Pfam" id="PF08016"/>
    </source>
</evidence>
<comment type="subcellular location">
    <subcellularLocation>
        <location evidence="1">Membrane</location>
        <topology evidence="1">Multi-pass membrane protein</topology>
    </subcellularLocation>
</comment>
<dbReference type="AlphaFoldDB" id="A0A9X0CEC4"/>
<dbReference type="InterPro" id="IPR013122">
    <property type="entry name" value="PKD1_2_channel"/>
</dbReference>
<comment type="caution">
    <text evidence="7">The sequence shown here is derived from an EMBL/GenBank/DDBJ whole genome shotgun (WGS) entry which is preliminary data.</text>
</comment>
<dbReference type="OrthoDB" id="6080847at2759"/>
<feature type="domain" description="Polycystin cation channel PKD1/PKD2" evidence="6">
    <location>
        <begin position="18"/>
        <end position="80"/>
    </location>
</feature>
<name>A0A9X0CEC4_9CNID</name>
<reference evidence="7" key="1">
    <citation type="submission" date="2023-01" db="EMBL/GenBank/DDBJ databases">
        <title>Genome assembly of the deep-sea coral Lophelia pertusa.</title>
        <authorList>
            <person name="Herrera S."/>
            <person name="Cordes E."/>
        </authorList>
    </citation>
    <scope>NUCLEOTIDE SEQUENCE</scope>
    <source>
        <strain evidence="7">USNM1676648</strain>
        <tissue evidence="7">Polyp</tissue>
    </source>
</reference>
<gene>
    <name evidence="7" type="ORF">OS493_035001</name>
</gene>
<dbReference type="Pfam" id="PF08016">
    <property type="entry name" value="PKD_channel"/>
    <property type="match status" value="1"/>
</dbReference>
<feature type="transmembrane region" description="Helical" evidence="5">
    <location>
        <begin position="55"/>
        <end position="76"/>
    </location>
</feature>
<sequence>MLIVIPLRFTHHDAQWVVASLGFFFNVLRLFKYSCVTRATGLYTKTLARIVYRDITRFSCVFLVVFLAFCGAFFSVASSNQRCASVWWV</sequence>
<keyword evidence="8" id="KW-1185">Reference proteome</keyword>
<evidence type="ECO:0000313" key="8">
    <source>
        <dbReference type="Proteomes" id="UP001163046"/>
    </source>
</evidence>
<protein>
    <recommendedName>
        <fullName evidence="6">Polycystin cation channel PKD1/PKD2 domain-containing protein</fullName>
    </recommendedName>
</protein>
<organism evidence="7 8">
    <name type="scientific">Desmophyllum pertusum</name>
    <dbReference type="NCBI Taxonomy" id="174260"/>
    <lineage>
        <taxon>Eukaryota</taxon>
        <taxon>Metazoa</taxon>
        <taxon>Cnidaria</taxon>
        <taxon>Anthozoa</taxon>
        <taxon>Hexacorallia</taxon>
        <taxon>Scleractinia</taxon>
        <taxon>Caryophylliina</taxon>
        <taxon>Caryophylliidae</taxon>
        <taxon>Desmophyllum</taxon>
    </lineage>
</organism>
<keyword evidence="3 5" id="KW-1133">Transmembrane helix</keyword>
<proteinExistence type="predicted"/>
<evidence type="ECO:0000313" key="7">
    <source>
        <dbReference type="EMBL" id="KAJ7321428.1"/>
    </source>
</evidence>
<dbReference type="Proteomes" id="UP001163046">
    <property type="component" value="Unassembled WGS sequence"/>
</dbReference>
<feature type="transmembrane region" description="Helical" evidence="5">
    <location>
        <begin position="16"/>
        <end position="34"/>
    </location>
</feature>